<sequence length="1189" mass="135169">MDLEGLSTICAGLGIIEEDDNGERIGYTKSEFCLDNLKDLQRFLRRDDPEKRDVFNQVCKWNIASKDLVPIIEHFQDDKVLVTSAVKILVFLTMPIEPTSNSISQQIEYLWELKRSLTRNDTIAVIVSLLEAPLENLEREAFSEDDWKLVQLVLTLFRNILAIQDISMQQKASGCATQYLSLRDRFLEILFNENVMELILALIQHVGGSCGYLRQDNLLFLDIIHYICLGQDPDLIVKASQKDSKTDEDVKASVDSLKFMIEEEEDKKRIARQRNLDRHSQFSGTFTRFTMDGSKSLCKGNPGMASRDRLPKPHMVHRGPIKRIVGDCGKLSSSKERILERLYDFINQLLSGGYNELMESVREDIEKEHPAIQKTDVVLFFQVAQFAIAFQRQKFLLKKSPKAESGASEVFINKCADNTLFQGDICGPIAATMNEAMFLLVTSKWRYAFEGLKETNDYKSLSAAGSLMKNMIHMLDLVLKLLPDDSKEPQTARILLYKIFYDQTEQGLTQFLVTLNKSFDTHKQPKSDLADLVEMIHVVLRLMENLQARGTLRVSRKAKRERKKKIADNVNVTVVNGLGDNPVNAPDDVNLPCKEPIDSSMTSQELDIPPIDSGSDGKEESISAPNNDDEIDIPPTDTEDARDESTLVENQDYHQKPDSLAFGTGDSSEDDLPAVTNEVDFKVSSFVSTFANNTIIQNLCWLLRFYKSNSISTNHYIICMLRRICDDLELSPMLYQLSLLTIFYDILAEQKSSGCKEYANIVSFLNSLVRKMMRKMKSQPLLFVEVLFWKTRRECHYINSESMMNELGQLKKETSNWGIEDDEIMVPSQDNGRIYRSIADSLGEDEADIMTTDPPHMASYQNEKDSDGTKRQKIKHRDGADEMRTSNSCGIEAGNINPDDAHNEQSSVEHKSHQDSKRKKRLVFDQELETDIRNLYEKFKDHKRCSHLIANALQDSGRILTTSQVSRKIKQLGLHFPENMGMSDSLKHSSNMDPKDLHLDDREKESDEETLITLKRRRKTNTRSNMFSKKATSGDPKLFNMKSITAGDDSDDENLSYLLRKSGKKLLRKLHVEKVITSSIEEMTTNTGSTTQAPNEAFERDEHTQSPETNLPLDNVNINHDDLDNGALPDQSIKNGAEVGFADNRQDQEIHDKLDDELEDSGDDVELVAPSSSVVRRKLKMVIDLEDEE</sequence>
<feature type="region of interest" description="Disordered" evidence="4">
    <location>
        <begin position="575"/>
        <end position="669"/>
    </location>
</feature>
<keyword evidence="3" id="KW-0131">Cell cycle</keyword>
<name>A0A2G5CT40_AQUCA</name>
<evidence type="ECO:0000313" key="7">
    <source>
        <dbReference type="Proteomes" id="UP000230069"/>
    </source>
</evidence>
<feature type="compositionally biased region" description="Acidic residues" evidence="4">
    <location>
        <begin position="627"/>
        <end position="642"/>
    </location>
</feature>
<gene>
    <name evidence="6" type="ORF">AQUCO_03700010v1</name>
</gene>
<evidence type="ECO:0000313" key="6">
    <source>
        <dbReference type="EMBL" id="PIA34451.1"/>
    </source>
</evidence>
<dbReference type="InterPro" id="IPR006906">
    <property type="entry name" value="Timeless_N"/>
</dbReference>
<dbReference type="AlphaFoldDB" id="A0A2G5CT40"/>
<dbReference type="InParanoid" id="A0A2G5CT40"/>
<feature type="compositionally biased region" description="Basic and acidic residues" evidence="4">
    <location>
        <begin position="899"/>
        <end position="915"/>
    </location>
</feature>
<feature type="domain" description="Timeless N-terminal" evidence="5">
    <location>
        <begin position="27"/>
        <end position="287"/>
    </location>
</feature>
<comment type="subcellular location">
    <subcellularLocation>
        <location evidence="1">Nucleus</location>
    </subcellularLocation>
</comment>
<dbReference type="InterPro" id="IPR044998">
    <property type="entry name" value="Timeless"/>
</dbReference>
<dbReference type="EMBL" id="KZ305054">
    <property type="protein sequence ID" value="PIA34451.1"/>
    <property type="molecule type" value="Genomic_DNA"/>
</dbReference>
<dbReference type="Pfam" id="PF04821">
    <property type="entry name" value="TIMELESS"/>
    <property type="match status" value="1"/>
</dbReference>
<accession>A0A2G5CT40</accession>
<evidence type="ECO:0000259" key="5">
    <source>
        <dbReference type="Pfam" id="PF04821"/>
    </source>
</evidence>
<dbReference type="GO" id="GO:0043111">
    <property type="term" value="P:replication fork arrest"/>
    <property type="evidence" value="ECO:0007669"/>
    <property type="project" value="TreeGrafter"/>
</dbReference>
<dbReference type="PANTHER" id="PTHR22940:SF4">
    <property type="entry name" value="PROTEIN TIMELESS HOMOLOG"/>
    <property type="match status" value="1"/>
</dbReference>
<proteinExistence type="predicted"/>
<dbReference type="Proteomes" id="UP000230069">
    <property type="component" value="Unassembled WGS sequence"/>
</dbReference>
<feature type="compositionally biased region" description="Basic and acidic residues" evidence="4">
    <location>
        <begin position="993"/>
        <end position="1005"/>
    </location>
</feature>
<protein>
    <recommendedName>
        <fullName evidence="5">Timeless N-terminal domain-containing protein</fullName>
    </recommendedName>
</protein>
<organism evidence="6 7">
    <name type="scientific">Aquilegia coerulea</name>
    <name type="common">Rocky mountain columbine</name>
    <dbReference type="NCBI Taxonomy" id="218851"/>
    <lineage>
        <taxon>Eukaryota</taxon>
        <taxon>Viridiplantae</taxon>
        <taxon>Streptophyta</taxon>
        <taxon>Embryophyta</taxon>
        <taxon>Tracheophyta</taxon>
        <taxon>Spermatophyta</taxon>
        <taxon>Magnoliopsida</taxon>
        <taxon>Ranunculales</taxon>
        <taxon>Ranunculaceae</taxon>
        <taxon>Thalictroideae</taxon>
        <taxon>Aquilegia</taxon>
    </lineage>
</organism>
<dbReference type="PANTHER" id="PTHR22940">
    <property type="entry name" value="TIMEOUT/TIMELESS-2"/>
    <property type="match status" value="1"/>
</dbReference>
<evidence type="ECO:0000256" key="2">
    <source>
        <dbReference type="ARBA" id="ARBA00023242"/>
    </source>
</evidence>
<dbReference type="GO" id="GO:0003677">
    <property type="term" value="F:DNA binding"/>
    <property type="evidence" value="ECO:0007669"/>
    <property type="project" value="TreeGrafter"/>
</dbReference>
<dbReference type="GO" id="GO:0031298">
    <property type="term" value="C:replication fork protection complex"/>
    <property type="evidence" value="ECO:0007669"/>
    <property type="project" value="TreeGrafter"/>
</dbReference>
<keyword evidence="2" id="KW-0539">Nucleus</keyword>
<feature type="region of interest" description="Disordered" evidence="4">
    <location>
        <begin position="847"/>
        <end position="920"/>
    </location>
</feature>
<feature type="region of interest" description="Disordered" evidence="4">
    <location>
        <begin position="1084"/>
        <end position="1112"/>
    </location>
</feature>
<feature type="region of interest" description="Disordered" evidence="4">
    <location>
        <begin position="982"/>
        <end position="1008"/>
    </location>
</feature>
<evidence type="ECO:0000256" key="4">
    <source>
        <dbReference type="SAM" id="MobiDB-lite"/>
    </source>
</evidence>
<dbReference type="GO" id="GO:0006281">
    <property type="term" value="P:DNA repair"/>
    <property type="evidence" value="ECO:0007669"/>
    <property type="project" value="TreeGrafter"/>
</dbReference>
<dbReference type="STRING" id="218851.A0A2G5CT40"/>
<evidence type="ECO:0000256" key="3">
    <source>
        <dbReference type="ARBA" id="ARBA00023306"/>
    </source>
</evidence>
<keyword evidence="7" id="KW-1185">Reference proteome</keyword>
<dbReference type="FunCoup" id="A0A2G5CT40">
    <property type="interactions" value="1820"/>
</dbReference>
<feature type="compositionally biased region" description="Polar residues" evidence="4">
    <location>
        <begin position="1084"/>
        <end position="1094"/>
    </location>
</feature>
<dbReference type="OrthoDB" id="310853at2759"/>
<dbReference type="GO" id="GO:0000076">
    <property type="term" value="P:DNA replication checkpoint signaling"/>
    <property type="evidence" value="ECO:0007669"/>
    <property type="project" value="TreeGrafter"/>
</dbReference>
<reference evidence="6 7" key="1">
    <citation type="submission" date="2017-09" db="EMBL/GenBank/DDBJ databases">
        <title>WGS assembly of Aquilegia coerulea Goldsmith.</title>
        <authorList>
            <person name="Hodges S."/>
            <person name="Kramer E."/>
            <person name="Nordborg M."/>
            <person name="Tomkins J."/>
            <person name="Borevitz J."/>
            <person name="Derieg N."/>
            <person name="Yan J."/>
            <person name="Mihaltcheva S."/>
            <person name="Hayes R.D."/>
            <person name="Rokhsar D."/>
        </authorList>
    </citation>
    <scope>NUCLEOTIDE SEQUENCE [LARGE SCALE GENOMIC DNA]</scope>
    <source>
        <strain evidence="7">cv. Goldsmith</strain>
    </source>
</reference>
<evidence type="ECO:0000256" key="1">
    <source>
        <dbReference type="ARBA" id="ARBA00004123"/>
    </source>
</evidence>